<feature type="region of interest" description="Disordered" evidence="1">
    <location>
        <begin position="238"/>
        <end position="263"/>
    </location>
</feature>
<evidence type="ECO:0000313" key="2">
    <source>
        <dbReference type="EMBL" id="QJA98804.1"/>
    </source>
</evidence>
<evidence type="ECO:0008006" key="3">
    <source>
        <dbReference type="Google" id="ProtNLM"/>
    </source>
</evidence>
<accession>A0A6M3LYR5</accession>
<feature type="compositionally biased region" description="Basic and acidic residues" evidence="1">
    <location>
        <begin position="238"/>
        <end position="257"/>
    </location>
</feature>
<sequence>MMGEPVEAAITLASMQFNTLALEMKAQKEAGLKEWMDANLIQGVKRDWEYTHIIWKRAEPPDKADWSAQLLDPGTAKIMGYMGVRPDHVDMVVQFDEEAGEGRAQMKVLLRTILPIMYLNIKTGEPVPYHPPIAEGVGSCTTKEKRFRVKWENYTGRALIADGGYTVKDLEAVKRMNPDRMIRDNEDIKKVIFYMPDPAAAGMDNVLLKMAAKRAEMDAVFQIPEVAQRFSQEIDLIPAEKREKLGEEDTDKEPKEEPPEEDWNNEIEEKIKAMGKAPDWIRSQVDEIIVKSNGLVTTKKAALSVLLKQLKKPKKEKSKPVSDFMKPVELKVPEWGLADELNRAEESWGQGKDITEAWMKAAGFNMADFEVKSDSVKITIKPVKAIPAEAMPDVTGVMLAAGFIQRKNVFRLNKKDVIG</sequence>
<gene>
    <name evidence="2" type="ORF">MM171A01522_0007</name>
</gene>
<dbReference type="EMBL" id="MT143609">
    <property type="protein sequence ID" value="QJA98804.1"/>
    <property type="molecule type" value="Genomic_DNA"/>
</dbReference>
<proteinExistence type="predicted"/>
<name>A0A6M3LYR5_9ZZZZ</name>
<organism evidence="2">
    <name type="scientific">viral metagenome</name>
    <dbReference type="NCBI Taxonomy" id="1070528"/>
    <lineage>
        <taxon>unclassified sequences</taxon>
        <taxon>metagenomes</taxon>
        <taxon>organismal metagenomes</taxon>
    </lineage>
</organism>
<evidence type="ECO:0000256" key="1">
    <source>
        <dbReference type="SAM" id="MobiDB-lite"/>
    </source>
</evidence>
<reference evidence="2" key="1">
    <citation type="submission" date="2020-03" db="EMBL/GenBank/DDBJ databases">
        <title>The deep terrestrial virosphere.</title>
        <authorList>
            <person name="Holmfeldt K."/>
            <person name="Nilsson E."/>
            <person name="Simone D."/>
            <person name="Lopez-Fernandez M."/>
            <person name="Wu X."/>
            <person name="de Brujin I."/>
            <person name="Lundin D."/>
            <person name="Andersson A."/>
            <person name="Bertilsson S."/>
            <person name="Dopson M."/>
        </authorList>
    </citation>
    <scope>NUCLEOTIDE SEQUENCE</scope>
    <source>
        <strain evidence="2">MM171A01522</strain>
    </source>
</reference>
<protein>
    <recommendedName>
        <fullName evidence="3">Portal protein</fullName>
    </recommendedName>
</protein>
<dbReference type="AlphaFoldDB" id="A0A6M3LYR5"/>